<dbReference type="InterPro" id="IPR036412">
    <property type="entry name" value="HAD-like_sf"/>
</dbReference>
<dbReference type="EMBL" id="JARYMX010000004">
    <property type="protein sequence ID" value="KAJ9554015.1"/>
    <property type="molecule type" value="Genomic_DNA"/>
</dbReference>
<dbReference type="GO" id="GO:0008962">
    <property type="term" value="F:phosphatidylglycerophosphatase activity"/>
    <property type="evidence" value="ECO:0007669"/>
    <property type="project" value="InterPro"/>
</dbReference>
<dbReference type="Proteomes" id="UP001172457">
    <property type="component" value="Chromosome 4"/>
</dbReference>
<dbReference type="InterPro" id="IPR023214">
    <property type="entry name" value="HAD_sf"/>
</dbReference>
<keyword evidence="2" id="KW-1185">Reference proteome</keyword>
<organism evidence="1 2">
    <name type="scientific">Centaurea solstitialis</name>
    <name type="common">yellow star-thistle</name>
    <dbReference type="NCBI Taxonomy" id="347529"/>
    <lineage>
        <taxon>Eukaryota</taxon>
        <taxon>Viridiplantae</taxon>
        <taxon>Streptophyta</taxon>
        <taxon>Embryophyta</taxon>
        <taxon>Tracheophyta</taxon>
        <taxon>Spermatophyta</taxon>
        <taxon>Magnoliopsida</taxon>
        <taxon>eudicotyledons</taxon>
        <taxon>Gunneridae</taxon>
        <taxon>Pentapetalae</taxon>
        <taxon>asterids</taxon>
        <taxon>campanulids</taxon>
        <taxon>Asterales</taxon>
        <taxon>Asteraceae</taxon>
        <taxon>Carduoideae</taxon>
        <taxon>Cardueae</taxon>
        <taxon>Centaureinae</taxon>
        <taxon>Centaurea</taxon>
    </lineage>
</organism>
<dbReference type="Pfam" id="PF09419">
    <property type="entry name" value="PGP_phosphatase"/>
    <property type="match status" value="1"/>
</dbReference>
<proteinExistence type="predicted"/>
<evidence type="ECO:0000313" key="2">
    <source>
        <dbReference type="Proteomes" id="UP001172457"/>
    </source>
</evidence>
<dbReference type="PANTHER" id="PTHR19288:SF25">
    <property type="entry name" value="PHOSPHATIDYLGLYCEROPHOSPHATASE GEP4, MITOCHONDRIAL"/>
    <property type="match status" value="1"/>
</dbReference>
<sequence>MLYTFAPSTSSCFPFPTNPIKIPNSDLHHFHLHSFPLSSSSSSHIATEIVYSLSAIDKEQNNNQNHRNPHHHHINDEEDDDTELFNRFYESSPIYLNDRRRRNNNRQIIGDEIKESLNIEKVGSSSSSISISSSVNLANMWWTDIKAALGQRINVEGLMFSVSVITKHRNWVIPHVSVADIRHIDWAALRRKGFEGVVFDKDNTLTVPYSLALFGPIASSVESCKSVFGNNIAVFSNSAGLEEYDPDGRKARALEYVIGIRVIRHSKSAEFMIYLKKVYISILSWHNLSALLCLFILEVKKPAGSAEEIERHFGCDSSKLIMVGDRPFTDIVYGNRNGFLTILTAPLSLAEEPFIVKQVRKIELALVNRWSKKGLKPANERLLSDVSDCVKELPPV</sequence>
<dbReference type="NCBIfam" id="TIGR01662">
    <property type="entry name" value="HAD-SF-IIIA"/>
    <property type="match status" value="1"/>
</dbReference>
<dbReference type="GO" id="GO:0005737">
    <property type="term" value="C:cytoplasm"/>
    <property type="evidence" value="ECO:0007669"/>
    <property type="project" value="TreeGrafter"/>
</dbReference>
<dbReference type="InterPro" id="IPR006549">
    <property type="entry name" value="HAD-SF_hydro_IIIA"/>
</dbReference>
<dbReference type="InterPro" id="IPR027706">
    <property type="entry name" value="PGP_Pase"/>
</dbReference>
<accession>A0AA38WIY8</accession>
<dbReference type="Gene3D" id="3.40.50.1000">
    <property type="entry name" value="HAD superfamily/HAD-like"/>
    <property type="match status" value="1"/>
</dbReference>
<comment type="caution">
    <text evidence="1">The sequence shown here is derived from an EMBL/GenBank/DDBJ whole genome shotgun (WGS) entry which is preliminary data.</text>
</comment>
<gene>
    <name evidence="1" type="ORF">OSB04_018060</name>
</gene>
<dbReference type="SUPFAM" id="SSF56784">
    <property type="entry name" value="HAD-like"/>
    <property type="match status" value="1"/>
</dbReference>
<protein>
    <recommendedName>
        <fullName evidence="3">Haloacid dehalogenase superfamily protein</fullName>
    </recommendedName>
</protein>
<name>A0AA38WIY8_9ASTR</name>
<dbReference type="AlphaFoldDB" id="A0AA38WIY8"/>
<evidence type="ECO:0000313" key="1">
    <source>
        <dbReference type="EMBL" id="KAJ9554015.1"/>
    </source>
</evidence>
<evidence type="ECO:0008006" key="3">
    <source>
        <dbReference type="Google" id="ProtNLM"/>
    </source>
</evidence>
<reference evidence="1" key="1">
    <citation type="submission" date="2023-03" db="EMBL/GenBank/DDBJ databases">
        <title>Chromosome-scale reference genome and RAD-based genetic map of yellow starthistle (Centaurea solstitialis) reveal putative structural variation and QTLs associated with invader traits.</title>
        <authorList>
            <person name="Reatini B."/>
            <person name="Cang F.A."/>
            <person name="Jiang Q."/>
            <person name="Mckibben M.T.W."/>
            <person name="Barker M.S."/>
            <person name="Rieseberg L.H."/>
            <person name="Dlugosch K.M."/>
        </authorList>
    </citation>
    <scope>NUCLEOTIDE SEQUENCE</scope>
    <source>
        <strain evidence="1">CAN-66</strain>
        <tissue evidence="1">Leaf</tissue>
    </source>
</reference>
<dbReference type="PANTHER" id="PTHR19288">
    <property type="entry name" value="4-NITROPHENYLPHOSPHATASE-RELATED"/>
    <property type="match status" value="1"/>
</dbReference>